<dbReference type="OrthoDB" id="676274at2"/>
<name>A0A1H0L7B0_9SPHI</name>
<dbReference type="EMBL" id="FNGY01000017">
    <property type="protein sequence ID" value="SDO64154.1"/>
    <property type="molecule type" value="Genomic_DNA"/>
</dbReference>
<proteinExistence type="predicted"/>
<dbReference type="Proteomes" id="UP000183200">
    <property type="component" value="Unassembled WGS sequence"/>
</dbReference>
<dbReference type="AlphaFoldDB" id="A0A1H0L7B0"/>
<sequence>MNKLKLDLIIERGEHDLAGRVTYNDSLIVDEAGNVHDLEEKLKLLLFEFENVEPETVVFEYFYDVYALFQEFDFLNIGKVAQRAGINAGLMRQYASQVKYPSATQARKIEDTIHKLAEDMSKALIYA</sequence>
<organism evidence="1 2">
    <name type="scientific">Pedobacter steynii</name>
    <dbReference type="NCBI Taxonomy" id="430522"/>
    <lineage>
        <taxon>Bacteria</taxon>
        <taxon>Pseudomonadati</taxon>
        <taxon>Bacteroidota</taxon>
        <taxon>Sphingobacteriia</taxon>
        <taxon>Sphingobacteriales</taxon>
        <taxon>Sphingobacteriaceae</taxon>
        <taxon>Pedobacter</taxon>
    </lineage>
</organism>
<reference evidence="2" key="1">
    <citation type="submission" date="2016-10" db="EMBL/GenBank/DDBJ databases">
        <authorList>
            <person name="Varghese N."/>
            <person name="Submissions S."/>
        </authorList>
    </citation>
    <scope>NUCLEOTIDE SEQUENCE [LARGE SCALE GENOMIC DNA]</scope>
    <source>
        <strain evidence="2">DSM 19110</strain>
    </source>
</reference>
<accession>A0A1H0L7B0</accession>
<protein>
    <submittedName>
        <fullName evidence="1">Uncharacterized protein</fullName>
    </submittedName>
</protein>
<evidence type="ECO:0000313" key="2">
    <source>
        <dbReference type="Proteomes" id="UP000183200"/>
    </source>
</evidence>
<dbReference type="RefSeq" id="WP_074612881.1">
    <property type="nucleotide sequence ID" value="NZ_FNGY01000017.1"/>
</dbReference>
<evidence type="ECO:0000313" key="1">
    <source>
        <dbReference type="EMBL" id="SDO64154.1"/>
    </source>
</evidence>
<keyword evidence="2" id="KW-1185">Reference proteome</keyword>
<gene>
    <name evidence="1" type="ORF">SAMN05421820_11773</name>
</gene>